<protein>
    <recommendedName>
        <fullName evidence="5">Phosphatidylinositol-4-phosphate 5-kinase</fullName>
    </recommendedName>
</protein>
<dbReference type="SUPFAM" id="SSF82185">
    <property type="entry name" value="Histone H3 K4-specific methyltransferase SET7/9 N-terminal domain"/>
    <property type="match status" value="3"/>
</dbReference>
<dbReference type="FunFam" id="2.20.110.10:FF:000002">
    <property type="entry name" value="Phosphatidylinositol 4-phosphate 5-kinase 8"/>
    <property type="match status" value="1"/>
</dbReference>
<sequence length="465" mass="53849">MTPSESNMGVRIPKSIDEINLSSLPEGHSIKIFPKALYKGELVNNKRHGKGLMSYESGRFYDGDWLNDLRDGNGYEKYSNGNTYEGAFKQGRAHGKGTYTWISGDSYNGQWEMGMKQGQGVWKTLDGESYIGEWDQSKPHGYGIHIWKQGDRYEGQWQHGLKHGKGTDVFASGDMYIGQYSLGKPTGEGTYLWTSGSLYKGSFFNGIKHGKGKWIKNKFDPNSNNYEGEYFNDKKNGYGVFKWKSGNIYKGNYKEDLRDGYGEMHWTDGSIYKGEWVKGIQHGYGEMIFPDGKRKSGIFENNTFVGRAESNQRSRLNISRSRSKGKLSHEKYKERSFDSRKSINKSPQITYKNNSLEVDRTIRYSSVKRKDKRKQKNNSTLKHRYDHLPYIDRMPRTNHGSREPMRFNKLNQTRSNFSKIIYENLRYPSQKRGGKKRKQEGKPIWRPVGNIPARDGYSVIRKMYY</sequence>
<proteinExistence type="predicted"/>
<dbReference type="Proteomes" id="UP001295684">
    <property type="component" value="Unassembled WGS sequence"/>
</dbReference>
<organism evidence="3 4">
    <name type="scientific">Euplotes crassus</name>
    <dbReference type="NCBI Taxonomy" id="5936"/>
    <lineage>
        <taxon>Eukaryota</taxon>
        <taxon>Sar</taxon>
        <taxon>Alveolata</taxon>
        <taxon>Ciliophora</taxon>
        <taxon>Intramacronucleata</taxon>
        <taxon>Spirotrichea</taxon>
        <taxon>Hypotrichia</taxon>
        <taxon>Euplotida</taxon>
        <taxon>Euplotidae</taxon>
        <taxon>Moneuplotes</taxon>
    </lineage>
</organism>
<dbReference type="InterPro" id="IPR003409">
    <property type="entry name" value="MORN"/>
</dbReference>
<evidence type="ECO:0000313" key="4">
    <source>
        <dbReference type="Proteomes" id="UP001295684"/>
    </source>
</evidence>
<dbReference type="AlphaFoldDB" id="A0AAD1UDM5"/>
<keyword evidence="1" id="KW-0677">Repeat</keyword>
<evidence type="ECO:0000313" key="3">
    <source>
        <dbReference type="EMBL" id="CAI2365288.1"/>
    </source>
</evidence>
<gene>
    <name evidence="3" type="ORF">ECRASSUSDP1_LOCUS6638</name>
</gene>
<keyword evidence="4" id="KW-1185">Reference proteome</keyword>
<dbReference type="EMBL" id="CAMPGE010006444">
    <property type="protein sequence ID" value="CAI2365288.1"/>
    <property type="molecule type" value="Genomic_DNA"/>
</dbReference>
<evidence type="ECO:0008006" key="5">
    <source>
        <dbReference type="Google" id="ProtNLM"/>
    </source>
</evidence>
<evidence type="ECO:0000256" key="2">
    <source>
        <dbReference type="SAM" id="MobiDB-lite"/>
    </source>
</evidence>
<feature type="compositionally biased region" description="Basic and acidic residues" evidence="2">
    <location>
        <begin position="327"/>
        <end position="341"/>
    </location>
</feature>
<dbReference type="Gene3D" id="2.20.110.10">
    <property type="entry name" value="Histone H3 K4-specific methyltransferase SET7/9 N-terminal domain"/>
    <property type="match status" value="5"/>
</dbReference>
<name>A0AAD1UDM5_EUPCR</name>
<dbReference type="SMART" id="SM00698">
    <property type="entry name" value="MORN"/>
    <property type="match status" value="11"/>
</dbReference>
<comment type="caution">
    <text evidence="3">The sequence shown here is derived from an EMBL/GenBank/DDBJ whole genome shotgun (WGS) entry which is preliminary data.</text>
</comment>
<feature type="compositionally biased region" description="Polar residues" evidence="2">
    <location>
        <begin position="309"/>
        <end position="320"/>
    </location>
</feature>
<accession>A0AAD1UDM5</accession>
<reference evidence="3" key="1">
    <citation type="submission" date="2023-07" db="EMBL/GenBank/DDBJ databases">
        <authorList>
            <consortium name="AG Swart"/>
            <person name="Singh M."/>
            <person name="Singh A."/>
            <person name="Seah K."/>
            <person name="Emmerich C."/>
        </authorList>
    </citation>
    <scope>NUCLEOTIDE SEQUENCE</scope>
    <source>
        <strain evidence="3">DP1</strain>
    </source>
</reference>
<dbReference type="Pfam" id="PF02493">
    <property type="entry name" value="MORN"/>
    <property type="match status" value="11"/>
</dbReference>
<feature type="compositionally biased region" description="Polar residues" evidence="2">
    <location>
        <begin position="344"/>
        <end position="354"/>
    </location>
</feature>
<evidence type="ECO:0000256" key="1">
    <source>
        <dbReference type="ARBA" id="ARBA00022737"/>
    </source>
</evidence>
<feature type="region of interest" description="Disordered" evidence="2">
    <location>
        <begin position="309"/>
        <end position="354"/>
    </location>
</feature>
<dbReference type="PANTHER" id="PTHR43215">
    <property type="entry name" value="RADIAL SPOKE HEAD 1 HOMOLOG"/>
    <property type="match status" value="1"/>
</dbReference>
<dbReference type="PANTHER" id="PTHR43215:SF14">
    <property type="entry name" value="RADIAL SPOKE HEAD 1 HOMOLOG"/>
    <property type="match status" value="1"/>
</dbReference>